<evidence type="ECO:0000313" key="2">
    <source>
        <dbReference type="EMBL" id="MED6113723.1"/>
    </source>
</evidence>
<feature type="region of interest" description="Disordered" evidence="1">
    <location>
        <begin position="1"/>
        <end position="26"/>
    </location>
</feature>
<accession>A0ABU6QPH1</accession>
<name>A0ABU6QPH1_9FABA</name>
<keyword evidence="3" id="KW-1185">Reference proteome</keyword>
<protein>
    <submittedName>
        <fullName evidence="2">Uncharacterized protein</fullName>
    </submittedName>
</protein>
<evidence type="ECO:0000256" key="1">
    <source>
        <dbReference type="SAM" id="MobiDB-lite"/>
    </source>
</evidence>
<proteinExistence type="predicted"/>
<sequence>MSVSNNGIRKEKRKICNGPENSTGNVSVQSVSANIVECSNSEKTVEGEHEDNTARLKSSQSVVATMHNGVNVVLVAAPVSQVGKQNSDQSNRNPCNVYSGKSMVGSPVPTSEIRTGQSSGDCEEEQIRHTRKYRKRTSTCPVRRSPRLIQKGNGMGNHHRPLFSQQPPRRLRQALSLAIANAKTFIFFDSRT</sequence>
<dbReference type="Proteomes" id="UP001341840">
    <property type="component" value="Unassembled WGS sequence"/>
</dbReference>
<gene>
    <name evidence="2" type="ORF">PIB30_073524</name>
</gene>
<dbReference type="EMBL" id="JASCZI010000894">
    <property type="protein sequence ID" value="MED6113723.1"/>
    <property type="molecule type" value="Genomic_DNA"/>
</dbReference>
<comment type="caution">
    <text evidence="2">The sequence shown here is derived from an EMBL/GenBank/DDBJ whole genome shotgun (WGS) entry which is preliminary data.</text>
</comment>
<evidence type="ECO:0000313" key="3">
    <source>
        <dbReference type="Proteomes" id="UP001341840"/>
    </source>
</evidence>
<organism evidence="2 3">
    <name type="scientific">Stylosanthes scabra</name>
    <dbReference type="NCBI Taxonomy" id="79078"/>
    <lineage>
        <taxon>Eukaryota</taxon>
        <taxon>Viridiplantae</taxon>
        <taxon>Streptophyta</taxon>
        <taxon>Embryophyta</taxon>
        <taxon>Tracheophyta</taxon>
        <taxon>Spermatophyta</taxon>
        <taxon>Magnoliopsida</taxon>
        <taxon>eudicotyledons</taxon>
        <taxon>Gunneridae</taxon>
        <taxon>Pentapetalae</taxon>
        <taxon>rosids</taxon>
        <taxon>fabids</taxon>
        <taxon>Fabales</taxon>
        <taxon>Fabaceae</taxon>
        <taxon>Papilionoideae</taxon>
        <taxon>50 kb inversion clade</taxon>
        <taxon>dalbergioids sensu lato</taxon>
        <taxon>Dalbergieae</taxon>
        <taxon>Pterocarpus clade</taxon>
        <taxon>Stylosanthes</taxon>
    </lineage>
</organism>
<feature type="compositionally biased region" description="Polar residues" evidence="1">
    <location>
        <begin position="108"/>
        <end position="120"/>
    </location>
</feature>
<reference evidence="2 3" key="1">
    <citation type="journal article" date="2023" name="Plants (Basel)">
        <title>Bridging the Gap: Combining Genomics and Transcriptomics Approaches to Understand Stylosanthes scabra, an Orphan Legume from the Brazilian Caatinga.</title>
        <authorList>
            <person name="Ferreira-Neto J.R.C."/>
            <person name="da Silva M.D."/>
            <person name="Binneck E."/>
            <person name="de Melo N.F."/>
            <person name="da Silva R.H."/>
            <person name="de Melo A.L.T.M."/>
            <person name="Pandolfi V."/>
            <person name="Bustamante F.O."/>
            <person name="Brasileiro-Vidal A.C."/>
            <person name="Benko-Iseppon A.M."/>
        </authorList>
    </citation>
    <scope>NUCLEOTIDE SEQUENCE [LARGE SCALE GENOMIC DNA]</scope>
    <source>
        <tissue evidence="2">Leaves</tissue>
    </source>
</reference>
<feature type="region of interest" description="Disordered" evidence="1">
    <location>
        <begin position="99"/>
        <end position="120"/>
    </location>
</feature>